<dbReference type="Proteomes" id="UP000176998">
    <property type="component" value="Unassembled WGS sequence"/>
</dbReference>
<name>A0A1G4BRD1_9PEZI</name>
<dbReference type="AlphaFoldDB" id="A0A1G4BRD1"/>
<keyword evidence="2" id="KW-1185">Reference proteome</keyword>
<accession>A0A1G4BRD1</accession>
<comment type="caution">
    <text evidence="1">The sequence shown here is derived from an EMBL/GenBank/DDBJ whole genome shotgun (WGS) entry which is preliminary data.</text>
</comment>
<organism evidence="1 2">
    <name type="scientific">Colletotrichum orchidophilum</name>
    <dbReference type="NCBI Taxonomy" id="1209926"/>
    <lineage>
        <taxon>Eukaryota</taxon>
        <taxon>Fungi</taxon>
        <taxon>Dikarya</taxon>
        <taxon>Ascomycota</taxon>
        <taxon>Pezizomycotina</taxon>
        <taxon>Sordariomycetes</taxon>
        <taxon>Hypocreomycetidae</taxon>
        <taxon>Glomerellales</taxon>
        <taxon>Glomerellaceae</taxon>
        <taxon>Colletotrichum</taxon>
    </lineage>
</organism>
<reference evidence="1 2" key="1">
    <citation type="submission" date="2016-09" db="EMBL/GenBank/DDBJ databases">
        <authorList>
            <person name="Capua I."/>
            <person name="De Benedictis P."/>
            <person name="Joannis T."/>
            <person name="Lombin L.H."/>
            <person name="Cattoli G."/>
        </authorList>
    </citation>
    <scope>NUCLEOTIDE SEQUENCE [LARGE SCALE GENOMIC DNA]</scope>
    <source>
        <strain evidence="1 2">IMI 309357</strain>
    </source>
</reference>
<evidence type="ECO:0000313" key="2">
    <source>
        <dbReference type="Proteomes" id="UP000176998"/>
    </source>
</evidence>
<dbReference type="RefSeq" id="XP_022481149.1">
    <property type="nucleotide sequence ID" value="XM_022612532.1"/>
</dbReference>
<protein>
    <submittedName>
        <fullName evidence="1">Uncharacterized protein</fullName>
    </submittedName>
</protein>
<evidence type="ECO:0000313" key="1">
    <source>
        <dbReference type="EMBL" id="OHF04014.1"/>
    </source>
</evidence>
<dbReference type="EMBL" id="MJBS01000004">
    <property type="protein sequence ID" value="OHF04014.1"/>
    <property type="molecule type" value="Genomic_DNA"/>
</dbReference>
<dbReference type="GeneID" id="34554042"/>
<proteinExistence type="predicted"/>
<sequence length="75" mass="8694">MFTIPAIPPLSHCILLWGLVPALRMAIERLLRHVFGVEELRHPETIVVVVLVARWLTDYIVDFIRTVIEFIYLAP</sequence>
<gene>
    <name evidence="1" type="ORF">CORC01_00876</name>
</gene>
<dbReference type="OrthoDB" id="10417397at2759"/>